<keyword evidence="7 9" id="KW-0472">Membrane</keyword>
<keyword evidence="9" id="KW-0249">Electron transport</keyword>
<evidence type="ECO:0000313" key="10">
    <source>
        <dbReference type="EMBL" id="QPL15627.1"/>
    </source>
</evidence>
<comment type="similarity">
    <text evidence="2 9">Belongs to the complex I subunit 3 family.</text>
</comment>
<comment type="function">
    <text evidence="9">Core subunit of the mitochondrial membrane respiratory chain NADH dehydrogenase (Complex I) which catalyzes electron transfer from NADH through the respiratory chain, using ubiquinone as an electron acceptor. Essential for the catalytic activity of complex I.</text>
</comment>
<evidence type="ECO:0000256" key="1">
    <source>
        <dbReference type="ARBA" id="ARBA00004141"/>
    </source>
</evidence>
<dbReference type="GeneID" id="63660907"/>
<dbReference type="InterPro" id="IPR023043">
    <property type="entry name" value="NAD(P)H_OxRDtase_bac/plastid"/>
</dbReference>
<dbReference type="InterPro" id="IPR000440">
    <property type="entry name" value="NADH_UbQ/plastoQ_OxRdtase_su3"/>
</dbReference>
<keyword evidence="9" id="KW-0679">Respiratory chain</keyword>
<feature type="transmembrane region" description="Helical" evidence="9">
    <location>
        <begin position="13"/>
        <end position="34"/>
    </location>
</feature>
<sequence length="123" mass="14911">MRYYYFFNEHYEMLFYSMVSFVISGLILMFCFLITGRRYYTEKMIGYECGFDPFSDARSPFNVKFYIISMLFLLFDVEIAFFFPWSLSVKETLFSGIYVLYSFVIVLTIGFFYEWKKGALDWE</sequence>
<dbReference type="EC" id="7.1.1.2" evidence="9"/>
<dbReference type="EMBL" id="MT843578">
    <property type="protein sequence ID" value="QPL15627.1"/>
    <property type="molecule type" value="Genomic_DNA"/>
</dbReference>
<dbReference type="PANTHER" id="PTHR11058">
    <property type="entry name" value="NADH-UBIQUINONE OXIDOREDUCTASE CHAIN 3"/>
    <property type="match status" value="1"/>
</dbReference>
<name>A0A7T0M433_9EUKA</name>
<keyword evidence="5 9" id="KW-0812">Transmembrane</keyword>
<dbReference type="GO" id="GO:0008137">
    <property type="term" value="F:NADH dehydrogenase (ubiquinone) activity"/>
    <property type="evidence" value="ECO:0007669"/>
    <property type="project" value="UniProtKB-UniRule"/>
</dbReference>
<dbReference type="GO" id="GO:0031966">
    <property type="term" value="C:mitochondrial membrane"/>
    <property type="evidence" value="ECO:0007669"/>
    <property type="project" value="UniProtKB-SubCell"/>
</dbReference>
<feature type="transmembrane region" description="Helical" evidence="9">
    <location>
        <begin position="65"/>
        <end position="87"/>
    </location>
</feature>
<dbReference type="Gene3D" id="1.20.58.1610">
    <property type="entry name" value="NADH:ubiquinone/plastoquinone oxidoreductase, chain 3"/>
    <property type="match status" value="1"/>
</dbReference>
<reference evidence="10" key="1">
    <citation type="journal article" date="2021" name="Genome Biol.">
        <title>Evolutionary history of mitochondrial genomes in Discoba, including the extreme halophile Pleurostomum flabellatum (Heterolobosea).</title>
        <authorList>
            <person name="Ettahi K."/>
            <person name="Lhee D.H."/>
            <person name="Sung J.Y."/>
            <person name="Simpson A.G.B."/>
            <person name="Park J.S."/>
            <person name="Yoon H.S."/>
        </authorList>
    </citation>
    <scope>NUCLEOTIDE SEQUENCE</scope>
</reference>
<gene>
    <name evidence="10" type="primary">nad3</name>
</gene>
<keyword evidence="9" id="KW-0830">Ubiquinone</keyword>
<evidence type="ECO:0000256" key="6">
    <source>
        <dbReference type="ARBA" id="ARBA00022989"/>
    </source>
</evidence>
<dbReference type="InterPro" id="IPR038430">
    <property type="entry name" value="NDAH_ubi_oxred_su3_sf"/>
</dbReference>
<keyword evidence="4 9" id="KW-0813">Transport</keyword>
<keyword evidence="9" id="KW-0520">NAD</keyword>
<dbReference type="RefSeq" id="YP_010049296.1">
    <property type="nucleotide sequence ID" value="NC_054363.1"/>
</dbReference>
<dbReference type="GO" id="GO:0016651">
    <property type="term" value="F:oxidoreductase activity, acting on NAD(P)H"/>
    <property type="evidence" value="ECO:0007669"/>
    <property type="project" value="InterPro"/>
</dbReference>
<comment type="catalytic activity">
    <reaction evidence="8 9">
        <text>a ubiquinone + NADH + 5 H(+)(in) = a ubiquinol + NAD(+) + 4 H(+)(out)</text>
        <dbReference type="Rhea" id="RHEA:29091"/>
        <dbReference type="Rhea" id="RHEA-COMP:9565"/>
        <dbReference type="Rhea" id="RHEA-COMP:9566"/>
        <dbReference type="ChEBI" id="CHEBI:15378"/>
        <dbReference type="ChEBI" id="CHEBI:16389"/>
        <dbReference type="ChEBI" id="CHEBI:17976"/>
        <dbReference type="ChEBI" id="CHEBI:57540"/>
        <dbReference type="ChEBI" id="CHEBI:57945"/>
        <dbReference type="EC" id="7.1.1.2"/>
    </reaction>
</comment>
<geneLocation type="mitochondrion" evidence="10"/>
<evidence type="ECO:0000256" key="7">
    <source>
        <dbReference type="ARBA" id="ARBA00023136"/>
    </source>
</evidence>
<dbReference type="Pfam" id="PF00507">
    <property type="entry name" value="Oxidored_q4"/>
    <property type="match status" value="1"/>
</dbReference>
<comment type="subcellular location">
    <subcellularLocation>
        <location evidence="1">Membrane</location>
        <topology evidence="1">Multi-pass membrane protein</topology>
    </subcellularLocation>
    <subcellularLocation>
        <location evidence="9">Mitochondrion membrane</location>
        <topology evidence="9">Multi-pass membrane protein</topology>
    </subcellularLocation>
</comment>
<dbReference type="HAMAP" id="MF_01394">
    <property type="entry name" value="NDH1_NuoA"/>
    <property type="match status" value="1"/>
</dbReference>
<keyword evidence="6 9" id="KW-1133">Transmembrane helix</keyword>
<evidence type="ECO:0000256" key="3">
    <source>
        <dbReference type="ARBA" id="ARBA00021007"/>
    </source>
</evidence>
<evidence type="ECO:0000256" key="9">
    <source>
        <dbReference type="RuleBase" id="RU003640"/>
    </source>
</evidence>
<evidence type="ECO:0000256" key="5">
    <source>
        <dbReference type="ARBA" id="ARBA00022692"/>
    </source>
</evidence>
<dbReference type="PANTHER" id="PTHR11058:SF9">
    <property type="entry name" value="NADH-UBIQUINONE OXIDOREDUCTASE CHAIN 3"/>
    <property type="match status" value="1"/>
</dbReference>
<evidence type="ECO:0000256" key="8">
    <source>
        <dbReference type="ARBA" id="ARBA00049551"/>
    </source>
</evidence>
<keyword evidence="9" id="KW-1278">Translocase</keyword>
<dbReference type="AlphaFoldDB" id="A0A7T0M433"/>
<evidence type="ECO:0000256" key="4">
    <source>
        <dbReference type="ARBA" id="ARBA00022448"/>
    </source>
</evidence>
<keyword evidence="9 10" id="KW-0496">Mitochondrion</keyword>
<organism evidence="10">
    <name type="scientific">Pleurostomum flabellatum</name>
    <dbReference type="NCBI Taxonomy" id="405751"/>
    <lineage>
        <taxon>Eukaryota</taxon>
        <taxon>Discoba</taxon>
        <taxon>Heterolobosea</taxon>
        <taxon>Tulamoebidae</taxon>
        <taxon>Pleurostomum</taxon>
    </lineage>
</organism>
<feature type="transmembrane region" description="Helical" evidence="9">
    <location>
        <begin position="93"/>
        <end position="113"/>
    </location>
</feature>
<proteinExistence type="inferred from homology"/>
<protein>
    <recommendedName>
        <fullName evidence="3 9">NADH-ubiquinone oxidoreductase chain 3</fullName>
        <ecNumber evidence="9">7.1.1.2</ecNumber>
    </recommendedName>
</protein>
<evidence type="ECO:0000256" key="2">
    <source>
        <dbReference type="ARBA" id="ARBA00008472"/>
    </source>
</evidence>
<dbReference type="GO" id="GO:0030964">
    <property type="term" value="C:NADH dehydrogenase complex"/>
    <property type="evidence" value="ECO:0007669"/>
    <property type="project" value="TreeGrafter"/>
</dbReference>
<accession>A0A7T0M433</accession>